<proteinExistence type="predicted"/>
<dbReference type="AlphaFoldDB" id="A0A4Y8DCQ1"/>
<accession>A0A4Y8DCQ1</accession>
<sequence length="101" mass="10979">MNASQVSTSILDLPNPTKLQFVRVTFFATYGHSLRICLYLEVFALKAAVSGVPKKPVSLRERIAVKSPLSDWSWLTTPSSTSPTQFRTNPSSRPGLGAAAL</sequence>
<comment type="caution">
    <text evidence="2">The sequence shown here is derived from an EMBL/GenBank/DDBJ whole genome shotgun (WGS) entry which is preliminary data.</text>
</comment>
<reference evidence="2 3" key="1">
    <citation type="submission" date="2017-11" db="EMBL/GenBank/DDBJ databases">
        <title>Comparative genomics of Botrytis spp.</title>
        <authorList>
            <person name="Valero-Jimenez C.A."/>
            <person name="Tapia P."/>
            <person name="Veloso J."/>
            <person name="Silva-Moreno E."/>
            <person name="Staats M."/>
            <person name="Valdes J.H."/>
            <person name="Van Kan J.A.L."/>
        </authorList>
    </citation>
    <scope>NUCLEOTIDE SEQUENCE [LARGE SCALE GENOMIC DNA]</scope>
    <source>
        <strain evidence="2 3">MUCL2830</strain>
    </source>
</reference>
<organism evidence="2 3">
    <name type="scientific">Botryotinia calthae</name>
    <dbReference type="NCBI Taxonomy" id="38488"/>
    <lineage>
        <taxon>Eukaryota</taxon>
        <taxon>Fungi</taxon>
        <taxon>Dikarya</taxon>
        <taxon>Ascomycota</taxon>
        <taxon>Pezizomycotina</taxon>
        <taxon>Leotiomycetes</taxon>
        <taxon>Helotiales</taxon>
        <taxon>Sclerotiniaceae</taxon>
        <taxon>Botryotinia</taxon>
    </lineage>
</organism>
<keyword evidence="3" id="KW-1185">Reference proteome</keyword>
<gene>
    <name evidence="2" type="ORF">BOTCAL_0056g00300</name>
</gene>
<evidence type="ECO:0000256" key="1">
    <source>
        <dbReference type="SAM" id="MobiDB-lite"/>
    </source>
</evidence>
<evidence type="ECO:0000313" key="2">
    <source>
        <dbReference type="EMBL" id="TEY77321.1"/>
    </source>
</evidence>
<evidence type="ECO:0000313" key="3">
    <source>
        <dbReference type="Proteomes" id="UP000297299"/>
    </source>
</evidence>
<name>A0A4Y8DCQ1_9HELO</name>
<feature type="region of interest" description="Disordered" evidence="1">
    <location>
        <begin position="76"/>
        <end position="101"/>
    </location>
</feature>
<dbReference type="Proteomes" id="UP000297299">
    <property type="component" value="Unassembled WGS sequence"/>
</dbReference>
<dbReference type="EMBL" id="PHWZ01000056">
    <property type="protein sequence ID" value="TEY77321.1"/>
    <property type="molecule type" value="Genomic_DNA"/>
</dbReference>
<protein>
    <submittedName>
        <fullName evidence="2">Uncharacterized protein</fullName>
    </submittedName>
</protein>